<dbReference type="PROSITE" id="PS50903">
    <property type="entry name" value="RUBREDOXIN_LIKE"/>
    <property type="match status" value="1"/>
</dbReference>
<name>A0AAV8UNF3_9RHOD</name>
<protein>
    <recommendedName>
        <fullName evidence="2">Rubredoxin-like domain-containing protein</fullName>
    </recommendedName>
</protein>
<evidence type="ECO:0000313" key="4">
    <source>
        <dbReference type="Proteomes" id="UP001157974"/>
    </source>
</evidence>
<organism evidence="3 4">
    <name type="scientific">Rhodosorus marinus</name>
    <dbReference type="NCBI Taxonomy" id="101924"/>
    <lineage>
        <taxon>Eukaryota</taxon>
        <taxon>Rhodophyta</taxon>
        <taxon>Stylonematophyceae</taxon>
        <taxon>Stylonematales</taxon>
        <taxon>Stylonemataceae</taxon>
        <taxon>Rhodosorus</taxon>
    </lineage>
</organism>
<evidence type="ECO:0000256" key="1">
    <source>
        <dbReference type="SAM" id="MobiDB-lite"/>
    </source>
</evidence>
<feature type="compositionally biased region" description="Acidic residues" evidence="1">
    <location>
        <begin position="249"/>
        <end position="259"/>
    </location>
</feature>
<dbReference type="EMBL" id="JAMWBK010000006">
    <property type="protein sequence ID" value="KAJ8904004.1"/>
    <property type="molecule type" value="Genomic_DNA"/>
</dbReference>
<sequence length="275" mass="30432">MAIAFVQGGGASRVVRPKSTLRVRRREAFVCASASESGLRRIEVGLGTTRTQETNLVELVAVNGASAAIEEDINVFERYAGSVGYVWLYFGAFCSAALGLKWLRKKQMEMNNEKPKNPTIITSEEMEAELHIFKCGGCGYEMYPARTREFKFFPDDFKCPVCGSGKEEFWDLNDPNDPRNQEEEEEEESEQESEEEASTDEQVDVADDSMTDPKASTEESEDSSESSREQVGEVDDSATDPKTSADVIVESDESSEESSDDSKGESPEDANSKQT</sequence>
<dbReference type="AlphaFoldDB" id="A0AAV8UNF3"/>
<feature type="domain" description="Rubredoxin-like" evidence="2">
    <location>
        <begin position="130"/>
        <end position="172"/>
    </location>
</feature>
<evidence type="ECO:0000259" key="2">
    <source>
        <dbReference type="PROSITE" id="PS50903"/>
    </source>
</evidence>
<comment type="caution">
    <text evidence="3">The sequence shown here is derived from an EMBL/GenBank/DDBJ whole genome shotgun (WGS) entry which is preliminary data.</text>
</comment>
<proteinExistence type="predicted"/>
<accession>A0AAV8UNF3</accession>
<dbReference type="Proteomes" id="UP001157974">
    <property type="component" value="Unassembled WGS sequence"/>
</dbReference>
<feature type="compositionally biased region" description="Acidic residues" evidence="1">
    <location>
        <begin position="182"/>
        <end position="210"/>
    </location>
</feature>
<reference evidence="3 4" key="1">
    <citation type="journal article" date="2023" name="Nat. Commun.">
        <title>Origin of minicircular mitochondrial genomes in red algae.</title>
        <authorList>
            <person name="Lee Y."/>
            <person name="Cho C.H."/>
            <person name="Lee Y.M."/>
            <person name="Park S.I."/>
            <person name="Yang J.H."/>
            <person name="West J.A."/>
            <person name="Bhattacharya D."/>
            <person name="Yoon H.S."/>
        </authorList>
    </citation>
    <scope>NUCLEOTIDE SEQUENCE [LARGE SCALE GENOMIC DNA]</scope>
    <source>
        <strain evidence="3 4">CCMP1338</strain>
        <tissue evidence="3">Whole cell</tissue>
    </source>
</reference>
<keyword evidence="4" id="KW-1185">Reference proteome</keyword>
<evidence type="ECO:0000313" key="3">
    <source>
        <dbReference type="EMBL" id="KAJ8904004.1"/>
    </source>
</evidence>
<dbReference type="InterPro" id="IPR024934">
    <property type="entry name" value="Rubredoxin-like_dom"/>
</dbReference>
<dbReference type="GO" id="GO:0005506">
    <property type="term" value="F:iron ion binding"/>
    <property type="evidence" value="ECO:0007669"/>
    <property type="project" value="InterPro"/>
</dbReference>
<dbReference type="Gene3D" id="2.20.28.10">
    <property type="match status" value="1"/>
</dbReference>
<gene>
    <name evidence="3" type="ORF">NDN08_000534</name>
</gene>
<feature type="region of interest" description="Disordered" evidence="1">
    <location>
        <begin position="168"/>
        <end position="275"/>
    </location>
</feature>
<dbReference type="SUPFAM" id="SSF57802">
    <property type="entry name" value="Rubredoxin-like"/>
    <property type="match status" value="1"/>
</dbReference>